<organism evidence="2">
    <name type="scientific">Guillardia theta</name>
    <name type="common">Cryptophyte</name>
    <name type="synonym">Cryptomonas phi</name>
    <dbReference type="NCBI Taxonomy" id="55529"/>
    <lineage>
        <taxon>Eukaryota</taxon>
        <taxon>Cryptophyceae</taxon>
        <taxon>Pyrenomonadales</taxon>
        <taxon>Geminigeraceae</taxon>
        <taxon>Guillardia</taxon>
    </lineage>
</organism>
<reference evidence="2" key="1">
    <citation type="submission" date="2021-01" db="EMBL/GenBank/DDBJ databases">
        <authorList>
            <person name="Corre E."/>
            <person name="Pelletier E."/>
            <person name="Niang G."/>
            <person name="Scheremetjew M."/>
            <person name="Finn R."/>
            <person name="Kale V."/>
            <person name="Holt S."/>
            <person name="Cochrane G."/>
            <person name="Meng A."/>
            <person name="Brown T."/>
            <person name="Cohen L."/>
        </authorList>
    </citation>
    <scope>NUCLEOTIDE SEQUENCE</scope>
    <source>
        <strain evidence="2">CCMP 2712</strain>
    </source>
</reference>
<proteinExistence type="predicted"/>
<name>A0A7S4NE77_GUITH</name>
<evidence type="ECO:0000256" key="1">
    <source>
        <dbReference type="SAM" id="MobiDB-lite"/>
    </source>
</evidence>
<feature type="region of interest" description="Disordered" evidence="1">
    <location>
        <begin position="221"/>
        <end position="241"/>
    </location>
</feature>
<sequence>MSGIACPGHIETEHTDCKNITMGGELLNQKYAKISETDRVERQGIYSPCMLLEEARRTEESSLSWTKLAQKTSTSISSSSSLDDESGIYDPSEGDDELGDYMKPIRACTIADIYMFEELRKEVGFETAREWALNQLGPKMLSEASTAHSSTCVSRVSSISSRPDTPAASSKDWRQGQRKGFSQSDGSFLKEKKKLLFNIMKQNSLPAKVFLSKMNSTASSSFNPTASTTISPGISAPPNSAAFNKKKLTTWNSWKQ</sequence>
<gene>
    <name evidence="2" type="ORF">GTHE00462_LOCUS9539</name>
</gene>
<feature type="compositionally biased region" description="Acidic residues" evidence="1">
    <location>
        <begin position="82"/>
        <end position="96"/>
    </location>
</feature>
<feature type="region of interest" description="Disordered" evidence="1">
    <location>
        <begin position="74"/>
        <end position="96"/>
    </location>
</feature>
<dbReference type="EMBL" id="HBKN01012178">
    <property type="protein sequence ID" value="CAE2283335.1"/>
    <property type="molecule type" value="Transcribed_RNA"/>
</dbReference>
<dbReference type="AlphaFoldDB" id="A0A7S4NE77"/>
<accession>A0A7S4NE77</accession>
<evidence type="ECO:0000313" key="2">
    <source>
        <dbReference type="EMBL" id="CAE2283335.1"/>
    </source>
</evidence>
<protein>
    <submittedName>
        <fullName evidence="2">Uncharacterized protein</fullName>
    </submittedName>
</protein>
<feature type="region of interest" description="Disordered" evidence="1">
    <location>
        <begin position="154"/>
        <end position="185"/>
    </location>
</feature>